<comment type="subcellular location">
    <subcellularLocation>
        <location evidence="2">Endomembrane system</location>
        <topology evidence="2">Multi-pass membrane protein</topology>
    </subcellularLocation>
    <subcellularLocation>
        <location evidence="6">Membrane</location>
        <topology evidence="6">Multi-pass membrane protein</topology>
    </subcellularLocation>
</comment>
<feature type="transmembrane region" description="Helical" evidence="7">
    <location>
        <begin position="30"/>
        <end position="48"/>
    </location>
</feature>
<feature type="transmembrane region" description="Helical" evidence="7">
    <location>
        <begin position="226"/>
        <end position="248"/>
    </location>
</feature>
<feature type="transmembrane region" description="Helical" evidence="7">
    <location>
        <begin position="344"/>
        <end position="362"/>
    </location>
</feature>
<feature type="domain" description="NADH:quinone oxidoreductase/Mrp antiporter transmembrane" evidence="8">
    <location>
        <begin position="135"/>
        <end position="438"/>
    </location>
</feature>
<keyword evidence="5 7" id="KW-0472">Membrane</keyword>
<keyword evidence="3 6" id="KW-0812">Transmembrane</keyword>
<dbReference type="PANTHER" id="PTHR42829:SF2">
    <property type="entry name" value="NADH-UBIQUINONE OXIDOREDUCTASE CHAIN 5"/>
    <property type="match status" value="1"/>
</dbReference>
<evidence type="ECO:0000256" key="7">
    <source>
        <dbReference type="SAM" id="Phobius"/>
    </source>
</evidence>
<evidence type="ECO:0000256" key="3">
    <source>
        <dbReference type="ARBA" id="ARBA00022692"/>
    </source>
</evidence>
<dbReference type="RefSeq" id="WP_205293657.1">
    <property type="nucleotide sequence ID" value="NZ_CP070368.1"/>
</dbReference>
<evidence type="ECO:0000313" key="10">
    <source>
        <dbReference type="EMBL" id="QRZ12625.1"/>
    </source>
</evidence>
<keyword evidence="4 7" id="KW-1133">Transmembrane helix</keyword>
<dbReference type="NCBIfam" id="TIGR01974">
    <property type="entry name" value="NDH_I_L"/>
    <property type="match status" value="1"/>
</dbReference>
<feature type="domain" description="NADH-Ubiquinone oxidoreductase (complex I) chain 5 N-terminal" evidence="9">
    <location>
        <begin position="62"/>
        <end position="108"/>
    </location>
</feature>
<dbReference type="InterPro" id="IPR001516">
    <property type="entry name" value="Proton_antipo_N"/>
</dbReference>
<dbReference type="InterPro" id="IPR001750">
    <property type="entry name" value="ND/Mrp_TM"/>
</dbReference>
<feature type="transmembrane region" description="Helical" evidence="7">
    <location>
        <begin position="6"/>
        <end position="23"/>
    </location>
</feature>
<keyword evidence="11" id="KW-1185">Reference proteome</keyword>
<feature type="transmembrane region" description="Helical" evidence="7">
    <location>
        <begin position="118"/>
        <end position="135"/>
    </location>
</feature>
<evidence type="ECO:0000256" key="2">
    <source>
        <dbReference type="ARBA" id="ARBA00004127"/>
    </source>
</evidence>
<accession>A0ABX7JEG1</accession>
<evidence type="ECO:0000259" key="9">
    <source>
        <dbReference type="Pfam" id="PF00662"/>
    </source>
</evidence>
<feature type="transmembrane region" description="Helical" evidence="7">
    <location>
        <begin position="582"/>
        <end position="601"/>
    </location>
</feature>
<feature type="transmembrane region" description="Helical" evidence="7">
    <location>
        <begin position="427"/>
        <end position="451"/>
    </location>
</feature>
<dbReference type="Pfam" id="PF00361">
    <property type="entry name" value="Proton_antipo_M"/>
    <property type="match status" value="1"/>
</dbReference>
<feature type="transmembrane region" description="Helical" evidence="7">
    <location>
        <begin position="172"/>
        <end position="193"/>
    </location>
</feature>
<evidence type="ECO:0000256" key="6">
    <source>
        <dbReference type="RuleBase" id="RU000320"/>
    </source>
</evidence>
<sequence length="705" mass="77633">MEKFVLFAPLIASLIAGLGWRAIGEKAAQYLTTGVLFLCCLVSWYLLLSFDGVPRHIPVVDWIVTGDFHAEWAIRLDRLTAIMLIVVTTVSALVHMYSLGYMAHDDNWTHDEHYKARFFAYLSFFTFAMLMLVTADNLLQMFFGWEGVGVASYLLIGFYYKKASANAAAMKAFIVNRVGDFGFLLGIFGLYWMTGSVQFDEIFRQVPELAQTNMHFLWREWNAANLLGFLLFIGAMGKSAQLLLHTWLPDAMEGPTPVSALIHAATMVTAGVFLVCRMSPLYEFAPDAKNFIVIIGATTAFFAATVGLVQNDIKRVIAYSTCSQLGYMFVAAGVGVYSVAMFHLLTHAFFKAMLFLGAGSVIHAMHHEQDMRNYGGLRKKIPLTFWAMMIGTFAITGVGIPLTHIGFAGFLSKDAIIESAWAGSNYAFWMLVIAACFTSFYSWRLIFLTFYGKPRGDHHAHDHAHESPPVMTIPLGILAIGAIFAGMVWYGPFFGDHNKFTSYFHIAGAHEVVEGEAAVEHATAEAPVATTDQVAADAADGGEAAAEAEHAAVAAPVGGAIYIHPDNHIMDEAHHAPAWVKVSPFVAMLLGLITAWIFYIANPSLPGRLAAVQPALYRFLLNKWYFDELYDFIFVRPAKWLGCVLWKGGDGAIIDGTINGVALGLIPRLTRAAGRVQTGYLFHYAFAMVLGIVGLLIWVMMRGAH</sequence>
<reference evidence="10 11" key="1">
    <citation type="submission" date="2021-02" db="EMBL/GenBank/DDBJ databases">
        <title>Paracoccus methylovroum sp.nov., a new methanol and methylamine utilizing methylotrophic denitrifer.</title>
        <authorList>
            <person name="Timsy T."/>
            <person name="Behrendt U."/>
            <person name="Ulrich A."/>
            <person name="Spanner T."/>
            <person name="Foesel B.U."/>
            <person name="Horn M.A."/>
            <person name="Kolb S."/>
        </authorList>
    </citation>
    <scope>NUCLEOTIDE SEQUENCE [LARGE SCALE GENOMIC DNA]</scope>
    <source>
        <strain evidence="10 11">H4-D09</strain>
    </source>
</reference>
<dbReference type="PRINTS" id="PR01435">
    <property type="entry name" value="NPOXDRDTASE5"/>
</dbReference>
<evidence type="ECO:0000256" key="5">
    <source>
        <dbReference type="ARBA" id="ARBA00023136"/>
    </source>
</evidence>
<dbReference type="Pfam" id="PF00662">
    <property type="entry name" value="Proton_antipo_N"/>
    <property type="match status" value="1"/>
</dbReference>
<evidence type="ECO:0000256" key="1">
    <source>
        <dbReference type="ARBA" id="ARBA00002378"/>
    </source>
</evidence>
<feature type="transmembrane region" description="Helical" evidence="7">
    <location>
        <begin position="316"/>
        <end position="338"/>
    </location>
</feature>
<dbReference type="NCBIfam" id="NF005141">
    <property type="entry name" value="PRK06590.1"/>
    <property type="match status" value="1"/>
</dbReference>
<evidence type="ECO:0000313" key="11">
    <source>
        <dbReference type="Proteomes" id="UP000663629"/>
    </source>
</evidence>
<feature type="transmembrane region" description="Helical" evidence="7">
    <location>
        <begin position="79"/>
        <end position="97"/>
    </location>
</feature>
<gene>
    <name evidence="10" type="primary">nuoL</name>
    <name evidence="10" type="ORF">JWJ88_08370</name>
</gene>
<organism evidence="10 11">
    <name type="scientific">Paracoccus methylovorus</name>
    <dbReference type="NCBI Taxonomy" id="2812658"/>
    <lineage>
        <taxon>Bacteria</taxon>
        <taxon>Pseudomonadati</taxon>
        <taxon>Pseudomonadota</taxon>
        <taxon>Alphaproteobacteria</taxon>
        <taxon>Rhodobacterales</taxon>
        <taxon>Paracoccaceae</taxon>
        <taxon>Paracoccus</taxon>
    </lineage>
</organism>
<name>A0ABX7JEG1_9RHOB</name>
<comment type="function">
    <text evidence="1">NDH-1 shuttles electrons from NADH, via FMN and iron-sulfur (Fe-S) centers, to quinones in the respiratory chain. The immediate electron acceptor for the enzyme in this species is believed to be ubiquinone. Couples the redox reaction to proton translocation (for every two electrons transferred, four hydrogen ions are translocated across the cytoplasmic membrane), and thus conserves the redox energy in a proton gradient.</text>
</comment>
<feature type="transmembrane region" description="Helical" evidence="7">
    <location>
        <begin position="472"/>
        <end position="490"/>
    </location>
</feature>
<proteinExistence type="predicted"/>
<dbReference type="PRINTS" id="PR01434">
    <property type="entry name" value="NADHDHGNASE5"/>
</dbReference>
<feature type="transmembrane region" description="Helical" evidence="7">
    <location>
        <begin position="681"/>
        <end position="701"/>
    </location>
</feature>
<dbReference type="InterPro" id="IPR018393">
    <property type="entry name" value="NADHpl_OxRdtase_5_subgr"/>
</dbReference>
<feature type="transmembrane region" description="Helical" evidence="7">
    <location>
        <begin position="141"/>
        <end position="160"/>
    </location>
</feature>
<evidence type="ECO:0000256" key="4">
    <source>
        <dbReference type="ARBA" id="ARBA00022989"/>
    </source>
</evidence>
<feature type="transmembrane region" description="Helical" evidence="7">
    <location>
        <begin position="383"/>
        <end position="407"/>
    </location>
</feature>
<evidence type="ECO:0000259" key="8">
    <source>
        <dbReference type="Pfam" id="PF00361"/>
    </source>
</evidence>
<feature type="transmembrane region" description="Helical" evidence="7">
    <location>
        <begin position="288"/>
        <end position="309"/>
    </location>
</feature>
<dbReference type="InterPro" id="IPR003945">
    <property type="entry name" value="NU5C-like"/>
</dbReference>
<dbReference type="PANTHER" id="PTHR42829">
    <property type="entry name" value="NADH-UBIQUINONE OXIDOREDUCTASE CHAIN 5"/>
    <property type="match status" value="1"/>
</dbReference>
<dbReference type="Gene3D" id="1.20.5.2700">
    <property type="match status" value="1"/>
</dbReference>
<protein>
    <submittedName>
        <fullName evidence="10">NADH-quinone oxidoreductase subunit L</fullName>
    </submittedName>
</protein>
<dbReference type="Proteomes" id="UP000663629">
    <property type="component" value="Chromosome 1"/>
</dbReference>
<feature type="transmembrane region" description="Helical" evidence="7">
    <location>
        <begin position="260"/>
        <end position="282"/>
    </location>
</feature>
<dbReference type="EMBL" id="CP070368">
    <property type="protein sequence ID" value="QRZ12625.1"/>
    <property type="molecule type" value="Genomic_DNA"/>
</dbReference>